<name>A0ABW9WVM2_9FIRM</name>
<comment type="caution">
    <text evidence="11">The sequence shown here is derived from an EMBL/GenBank/DDBJ whole genome shotgun (WGS) entry which is preliminary data.</text>
</comment>
<dbReference type="InterPro" id="IPR039420">
    <property type="entry name" value="WalR-like"/>
</dbReference>
<accession>A0ABW9WVM2</accession>
<sequence>MRSASPSSASPGTRAPRATSPPALKRSAAAATTSTTASRRRTATGSRSSTWSRAGFPFSTNDRQEGLCVAKKTILVVEDEENIRELICLNLQKSGFEVLEAGTGERALEVFAERGEGIDMVMLDIMLPGIDGLSVCRQIREKNSAVGIIMLTAKTQEMDKISGLMLGADDYVTKPFSVSELMARVDAIYRRVSLQNSRPQEELEVGPFTLNLKSRMLFKSGQPVELTQVEYQIMELFLKNPDAVLGRMEILQKIWGDNYYGDDKIIDVNIRRLRMKIEEEPSHPRHINTVWGVGYRFKA</sequence>
<keyword evidence="3 7" id="KW-0238">DNA-binding</keyword>
<comment type="function">
    <text evidence="5">May play the central regulatory role in sporulation. It may be an element of the effector pathway responsible for the activation of sporulation genes in response to nutritional stress. Spo0A may act in concert with spo0H (a sigma factor) to control the expression of some genes that are critical to the sporulation process.</text>
</comment>
<feature type="region of interest" description="Disordered" evidence="8">
    <location>
        <begin position="1"/>
        <end position="57"/>
    </location>
</feature>
<dbReference type="EMBL" id="WWVX01000005">
    <property type="protein sequence ID" value="MZL69822.1"/>
    <property type="molecule type" value="Genomic_DNA"/>
</dbReference>
<keyword evidence="12" id="KW-1185">Reference proteome</keyword>
<dbReference type="SMART" id="SM00862">
    <property type="entry name" value="Trans_reg_C"/>
    <property type="match status" value="1"/>
</dbReference>
<dbReference type="CDD" id="cd00383">
    <property type="entry name" value="trans_reg_C"/>
    <property type="match status" value="1"/>
</dbReference>
<evidence type="ECO:0000256" key="8">
    <source>
        <dbReference type="SAM" id="MobiDB-lite"/>
    </source>
</evidence>
<dbReference type="CDD" id="cd17574">
    <property type="entry name" value="REC_OmpR"/>
    <property type="match status" value="1"/>
</dbReference>
<dbReference type="SMART" id="SM00448">
    <property type="entry name" value="REC"/>
    <property type="match status" value="1"/>
</dbReference>
<feature type="domain" description="Response regulatory" evidence="9">
    <location>
        <begin position="73"/>
        <end position="189"/>
    </location>
</feature>
<evidence type="ECO:0000313" key="12">
    <source>
        <dbReference type="Proteomes" id="UP000474718"/>
    </source>
</evidence>
<feature type="DNA-binding region" description="OmpR/PhoB-type" evidence="7">
    <location>
        <begin position="200"/>
        <end position="299"/>
    </location>
</feature>
<keyword evidence="4" id="KW-0804">Transcription</keyword>
<feature type="compositionally biased region" description="Low complexity" evidence="8">
    <location>
        <begin position="26"/>
        <end position="54"/>
    </location>
</feature>
<proteinExistence type="predicted"/>
<evidence type="ECO:0000256" key="7">
    <source>
        <dbReference type="PROSITE-ProRule" id="PRU01091"/>
    </source>
</evidence>
<dbReference type="InterPro" id="IPR001789">
    <property type="entry name" value="Sig_transdc_resp-reg_receiver"/>
</dbReference>
<gene>
    <name evidence="11" type="ORF">GT747_08650</name>
</gene>
<dbReference type="SUPFAM" id="SSF52172">
    <property type="entry name" value="CheY-like"/>
    <property type="match status" value="1"/>
</dbReference>
<dbReference type="PANTHER" id="PTHR48111:SF54">
    <property type="entry name" value="STAGE 0 SPORULATION PROTEIN A HOMOLOG"/>
    <property type="match status" value="1"/>
</dbReference>
<dbReference type="Proteomes" id="UP000474718">
    <property type="component" value="Unassembled WGS sequence"/>
</dbReference>
<dbReference type="Gene3D" id="1.10.10.10">
    <property type="entry name" value="Winged helix-like DNA-binding domain superfamily/Winged helix DNA-binding domain"/>
    <property type="match status" value="1"/>
</dbReference>
<dbReference type="PROSITE" id="PS51755">
    <property type="entry name" value="OMPR_PHOB"/>
    <property type="match status" value="1"/>
</dbReference>
<evidence type="ECO:0000256" key="6">
    <source>
        <dbReference type="PROSITE-ProRule" id="PRU00169"/>
    </source>
</evidence>
<reference evidence="11 12" key="1">
    <citation type="journal article" date="2019" name="Nat. Med.">
        <title>A library of human gut bacterial isolates paired with longitudinal multiomics data enables mechanistic microbiome research.</title>
        <authorList>
            <person name="Poyet M."/>
            <person name="Groussin M."/>
            <person name="Gibbons S.M."/>
            <person name="Avila-Pacheco J."/>
            <person name="Jiang X."/>
            <person name="Kearney S.M."/>
            <person name="Perrotta A.R."/>
            <person name="Berdy B."/>
            <person name="Zhao S."/>
            <person name="Lieberman T.D."/>
            <person name="Swanson P.K."/>
            <person name="Smith M."/>
            <person name="Roesemann S."/>
            <person name="Alexander J.E."/>
            <person name="Rich S.A."/>
            <person name="Livny J."/>
            <person name="Vlamakis H."/>
            <person name="Clish C."/>
            <person name="Bullock K."/>
            <person name="Deik A."/>
            <person name="Scott J."/>
            <person name="Pierce K.A."/>
            <person name="Xavier R.J."/>
            <person name="Alm E.J."/>
        </authorList>
    </citation>
    <scope>NUCLEOTIDE SEQUENCE [LARGE SCALE GENOMIC DNA]</scope>
    <source>
        <strain evidence="11 12">BIOML-A2</strain>
    </source>
</reference>
<dbReference type="InterPro" id="IPR001867">
    <property type="entry name" value="OmpR/PhoB-type_DNA-bd"/>
</dbReference>
<dbReference type="PROSITE" id="PS50110">
    <property type="entry name" value="RESPONSE_REGULATORY"/>
    <property type="match status" value="1"/>
</dbReference>
<feature type="compositionally biased region" description="Polar residues" evidence="8">
    <location>
        <begin position="1"/>
        <end position="11"/>
    </location>
</feature>
<organism evidence="11 12">
    <name type="scientific">Bittarella massiliensis</name>
    <name type="common">ex Durand et al. 2017</name>
    <dbReference type="NCBI Taxonomy" id="1720313"/>
    <lineage>
        <taxon>Bacteria</taxon>
        <taxon>Bacillati</taxon>
        <taxon>Bacillota</taxon>
        <taxon>Clostridia</taxon>
        <taxon>Eubacteriales</taxon>
        <taxon>Oscillospiraceae</taxon>
        <taxon>Bittarella (ex Durand et al. 2017)</taxon>
    </lineage>
</organism>
<evidence type="ECO:0000256" key="5">
    <source>
        <dbReference type="ARBA" id="ARBA00024867"/>
    </source>
</evidence>
<evidence type="ECO:0000259" key="9">
    <source>
        <dbReference type="PROSITE" id="PS50110"/>
    </source>
</evidence>
<evidence type="ECO:0000256" key="3">
    <source>
        <dbReference type="ARBA" id="ARBA00023125"/>
    </source>
</evidence>
<feature type="domain" description="OmpR/PhoB-type" evidence="10">
    <location>
        <begin position="200"/>
        <end position="299"/>
    </location>
</feature>
<dbReference type="PANTHER" id="PTHR48111">
    <property type="entry name" value="REGULATOR OF RPOS"/>
    <property type="match status" value="1"/>
</dbReference>
<evidence type="ECO:0000313" key="11">
    <source>
        <dbReference type="EMBL" id="MZL69822.1"/>
    </source>
</evidence>
<dbReference type="InterPro" id="IPR036388">
    <property type="entry name" value="WH-like_DNA-bd_sf"/>
</dbReference>
<keyword evidence="2" id="KW-0805">Transcription regulation</keyword>
<feature type="modified residue" description="4-aspartylphosphate" evidence="6">
    <location>
        <position position="124"/>
    </location>
</feature>
<evidence type="ECO:0000256" key="2">
    <source>
        <dbReference type="ARBA" id="ARBA00023015"/>
    </source>
</evidence>
<dbReference type="Pfam" id="PF00072">
    <property type="entry name" value="Response_reg"/>
    <property type="match status" value="1"/>
</dbReference>
<dbReference type="Pfam" id="PF00486">
    <property type="entry name" value="Trans_reg_C"/>
    <property type="match status" value="1"/>
</dbReference>
<dbReference type="Gene3D" id="3.40.50.2300">
    <property type="match status" value="1"/>
</dbReference>
<protein>
    <recommendedName>
        <fullName evidence="1">Stage 0 sporulation protein A homolog</fullName>
    </recommendedName>
</protein>
<dbReference type="Gene3D" id="6.10.250.690">
    <property type="match status" value="1"/>
</dbReference>
<dbReference type="InterPro" id="IPR011006">
    <property type="entry name" value="CheY-like_superfamily"/>
</dbReference>
<evidence type="ECO:0000259" key="10">
    <source>
        <dbReference type="PROSITE" id="PS51755"/>
    </source>
</evidence>
<evidence type="ECO:0000256" key="1">
    <source>
        <dbReference type="ARBA" id="ARBA00018672"/>
    </source>
</evidence>
<keyword evidence="6" id="KW-0597">Phosphoprotein</keyword>
<evidence type="ECO:0000256" key="4">
    <source>
        <dbReference type="ARBA" id="ARBA00023163"/>
    </source>
</evidence>